<evidence type="ECO:0000256" key="6">
    <source>
        <dbReference type="ARBA" id="ARBA00023098"/>
    </source>
</evidence>
<comment type="function">
    <text evidence="11">Isomerization of 3-trans,5-cis-dienoyl-CoA to 2-trans,4-trans-dienoyl-CoA.</text>
</comment>
<dbReference type="EMBL" id="OU892286">
    <property type="protein sequence ID" value="CAG9761704.1"/>
    <property type="molecule type" value="Genomic_DNA"/>
</dbReference>
<dbReference type="FunFam" id="1.10.12.10:FF:000004">
    <property type="entry name" value="Delta3,5-delta2,4-dienoyl-CoA isomerase"/>
    <property type="match status" value="1"/>
</dbReference>
<evidence type="ECO:0000256" key="10">
    <source>
        <dbReference type="ARBA" id="ARBA00052809"/>
    </source>
</evidence>
<evidence type="ECO:0000313" key="13">
    <source>
        <dbReference type="EMBL" id="CAG9761704.1"/>
    </source>
</evidence>
<dbReference type="CDD" id="cd06558">
    <property type="entry name" value="crotonase-like"/>
    <property type="match status" value="1"/>
</dbReference>
<gene>
    <name evidence="13" type="ORF">CEUTPL_LOCUS2399</name>
</gene>
<dbReference type="GO" id="GO:0005777">
    <property type="term" value="C:peroxisome"/>
    <property type="evidence" value="ECO:0007669"/>
    <property type="project" value="UniProtKB-SubCell"/>
</dbReference>
<evidence type="ECO:0000256" key="8">
    <source>
        <dbReference type="ARBA" id="ARBA00023235"/>
    </source>
</evidence>
<evidence type="ECO:0000256" key="7">
    <source>
        <dbReference type="ARBA" id="ARBA00023140"/>
    </source>
</evidence>
<keyword evidence="6" id="KW-0443">Lipid metabolism</keyword>
<dbReference type="Gene3D" id="1.10.12.10">
    <property type="entry name" value="Lyase 2-enoyl-coa Hydratase, Chain A, domain 2"/>
    <property type="match status" value="1"/>
</dbReference>
<dbReference type="InterPro" id="IPR014748">
    <property type="entry name" value="Enoyl-CoA_hydra_C"/>
</dbReference>
<accession>A0A9N9MH52</accession>
<dbReference type="GO" id="GO:0051750">
    <property type="term" value="F:delta(3,5)-delta(2,4)-dienoyl-CoA isomerase activity"/>
    <property type="evidence" value="ECO:0007669"/>
    <property type="project" value="TreeGrafter"/>
</dbReference>
<evidence type="ECO:0000256" key="3">
    <source>
        <dbReference type="ARBA" id="ARBA00005254"/>
    </source>
</evidence>
<dbReference type="OrthoDB" id="14970at2759"/>
<dbReference type="InterPro" id="IPR001753">
    <property type="entry name" value="Enoyl-CoA_hydra/iso"/>
</dbReference>
<evidence type="ECO:0000256" key="9">
    <source>
        <dbReference type="ARBA" id="ARBA00051408"/>
    </source>
</evidence>
<dbReference type="SUPFAM" id="SSF52096">
    <property type="entry name" value="ClpP/crotonase"/>
    <property type="match status" value="1"/>
</dbReference>
<evidence type="ECO:0000256" key="5">
    <source>
        <dbReference type="ARBA" id="ARBA00022990"/>
    </source>
</evidence>
<dbReference type="InterPro" id="IPR045002">
    <property type="entry name" value="Ech1-like"/>
</dbReference>
<dbReference type="PANTHER" id="PTHR43149:SF1">
    <property type="entry name" value="DELTA(3,5)-DELTA(2,4)-DIENOYL-COA ISOMERASE, MITOCHONDRIAL"/>
    <property type="match status" value="1"/>
</dbReference>
<reference evidence="13" key="1">
    <citation type="submission" date="2022-01" db="EMBL/GenBank/DDBJ databases">
        <authorList>
            <person name="King R."/>
        </authorList>
    </citation>
    <scope>NUCLEOTIDE SEQUENCE</scope>
</reference>
<comment type="catalytic activity">
    <reaction evidence="10">
        <text>(3E,5Z,8Z,11Z,14Z)-eicosapentaenoyl-CoA = (2E,4E,8Z,11Z,14Z)-eicosapentaenoyl-CoA</text>
        <dbReference type="Rhea" id="RHEA:45224"/>
        <dbReference type="ChEBI" id="CHEBI:85090"/>
        <dbReference type="ChEBI" id="CHEBI:85091"/>
    </reaction>
</comment>
<evidence type="ECO:0000256" key="4">
    <source>
        <dbReference type="ARBA" id="ARBA00022832"/>
    </source>
</evidence>
<dbReference type="Proteomes" id="UP001152799">
    <property type="component" value="Chromosome 10"/>
</dbReference>
<comment type="pathway">
    <text evidence="2">Lipid metabolism; fatty acid beta-oxidation.</text>
</comment>
<comment type="subcellular location">
    <subcellularLocation>
        <location evidence="1">Peroxisome</location>
    </subcellularLocation>
</comment>
<comment type="similarity">
    <text evidence="3">Belongs to the enoyl-CoA hydratase/isomerase family.</text>
</comment>
<comment type="catalytic activity">
    <reaction evidence="9">
        <text>(3E,5Z)-octadienoyl-CoA = (2E,4E)-octadienoyl-CoA</text>
        <dbReference type="Rhea" id="RHEA:45244"/>
        <dbReference type="ChEBI" id="CHEBI:62243"/>
        <dbReference type="ChEBI" id="CHEBI:85108"/>
    </reaction>
</comment>
<dbReference type="InterPro" id="IPR029045">
    <property type="entry name" value="ClpP/crotonase-like_dom_sf"/>
</dbReference>
<keyword evidence="8" id="KW-0413">Isomerase</keyword>
<protein>
    <recommendedName>
        <fullName evidence="12">Delta(3,5)-Delta(2,4)-dienoyl-CoA isomerase, mitochondrial</fullName>
    </recommendedName>
</protein>
<keyword evidence="7" id="KW-0576">Peroxisome</keyword>
<keyword evidence="14" id="KW-1185">Reference proteome</keyword>
<dbReference type="FunFam" id="3.90.226.10:FF:000024">
    <property type="entry name" value="Delta3,5-delta2,4-dienoyl-CoA isomerase"/>
    <property type="match status" value="1"/>
</dbReference>
<dbReference type="GO" id="GO:0006631">
    <property type="term" value="P:fatty acid metabolic process"/>
    <property type="evidence" value="ECO:0007669"/>
    <property type="project" value="UniProtKB-KW"/>
</dbReference>
<keyword evidence="5" id="KW-0007">Acetylation</keyword>
<keyword evidence="4" id="KW-0276">Fatty acid metabolism</keyword>
<dbReference type="PANTHER" id="PTHR43149">
    <property type="entry name" value="ENOYL-COA HYDRATASE"/>
    <property type="match status" value="1"/>
</dbReference>
<dbReference type="AlphaFoldDB" id="A0A9N9MH52"/>
<dbReference type="Pfam" id="PF00378">
    <property type="entry name" value="ECH_1"/>
    <property type="match status" value="1"/>
</dbReference>
<evidence type="ECO:0000256" key="12">
    <source>
        <dbReference type="ARBA" id="ARBA00071021"/>
    </source>
</evidence>
<evidence type="ECO:0000256" key="2">
    <source>
        <dbReference type="ARBA" id="ARBA00005005"/>
    </source>
</evidence>
<evidence type="ECO:0000313" key="14">
    <source>
        <dbReference type="Proteomes" id="UP001152799"/>
    </source>
</evidence>
<proteinExistence type="inferred from homology"/>
<name>A0A9N9MH52_9CUCU</name>
<dbReference type="GO" id="GO:0005739">
    <property type="term" value="C:mitochondrion"/>
    <property type="evidence" value="ECO:0007669"/>
    <property type="project" value="TreeGrafter"/>
</dbReference>
<organism evidence="13 14">
    <name type="scientific">Ceutorhynchus assimilis</name>
    <name type="common">cabbage seed weevil</name>
    <dbReference type="NCBI Taxonomy" id="467358"/>
    <lineage>
        <taxon>Eukaryota</taxon>
        <taxon>Metazoa</taxon>
        <taxon>Ecdysozoa</taxon>
        <taxon>Arthropoda</taxon>
        <taxon>Hexapoda</taxon>
        <taxon>Insecta</taxon>
        <taxon>Pterygota</taxon>
        <taxon>Neoptera</taxon>
        <taxon>Endopterygota</taxon>
        <taxon>Coleoptera</taxon>
        <taxon>Polyphaga</taxon>
        <taxon>Cucujiformia</taxon>
        <taxon>Curculionidae</taxon>
        <taxon>Ceutorhynchinae</taxon>
        <taxon>Ceutorhynchus</taxon>
    </lineage>
</organism>
<evidence type="ECO:0000256" key="11">
    <source>
        <dbReference type="ARBA" id="ARBA00055786"/>
    </source>
</evidence>
<evidence type="ECO:0000256" key="1">
    <source>
        <dbReference type="ARBA" id="ARBA00004275"/>
    </source>
</evidence>
<dbReference type="Gene3D" id="3.90.226.10">
    <property type="entry name" value="2-enoyl-CoA Hydratase, Chain A, domain 1"/>
    <property type="match status" value="1"/>
</dbReference>
<sequence>MVLFSRIIARPALIKQVLPSSIYPNMARMSSQTPTFEFLSVTVPKDYIFHVELNRPTKLNAITHKFFSEIKECFDHLSLNEDCRIVVLSGAGKLFTAGIDFKDFAKNGSKIGAEEDIARKAKLLLNNFLRPYQQSMSSLERCNKPVIAAIHNACIGAGVDLVTAADMRYCTKDAYFQVKEVDLGLAADIGSLQRLPKVIGGDSLVRELCYTCRQLPAHEALNCGLVSKVYDNKEEMLQGVLALAEEISKKSPVAVQTTKTNLIYSRDHTVQEGLDQIALLNQAMLQSEDLLNATMAQITKDSDVVFSKL</sequence>